<proteinExistence type="predicted"/>
<feature type="region of interest" description="Disordered" evidence="1">
    <location>
        <begin position="256"/>
        <end position="285"/>
    </location>
</feature>
<protein>
    <submittedName>
        <fullName evidence="2">Uncharacterized protein</fullName>
    </submittedName>
</protein>
<evidence type="ECO:0000313" key="3">
    <source>
        <dbReference type="Proteomes" id="UP001549119"/>
    </source>
</evidence>
<keyword evidence="3" id="KW-1185">Reference proteome</keyword>
<feature type="region of interest" description="Disordered" evidence="1">
    <location>
        <begin position="177"/>
        <end position="197"/>
    </location>
</feature>
<feature type="compositionally biased region" description="Low complexity" evidence="1">
    <location>
        <begin position="256"/>
        <end position="265"/>
    </location>
</feature>
<reference evidence="2 3" key="1">
    <citation type="submission" date="2024-06" db="EMBL/GenBank/DDBJ databases">
        <title>Genomics of switchgrass bacterial isolates.</title>
        <authorList>
            <person name="Shade A."/>
        </authorList>
    </citation>
    <scope>NUCLEOTIDE SEQUENCE [LARGE SCALE GENOMIC DNA]</scope>
    <source>
        <strain evidence="2 3">PvP084</strain>
    </source>
</reference>
<evidence type="ECO:0000256" key="1">
    <source>
        <dbReference type="SAM" id="MobiDB-lite"/>
    </source>
</evidence>
<evidence type="ECO:0000313" key="2">
    <source>
        <dbReference type="EMBL" id="MET3865077.1"/>
    </source>
</evidence>
<name>A0ABV2NF11_9HYPH</name>
<dbReference type="EMBL" id="JBEPNW010000002">
    <property type="protein sequence ID" value="MET3865077.1"/>
    <property type="molecule type" value="Genomic_DNA"/>
</dbReference>
<sequence length="285" mass="28376">MLSPSTPAVTPVGDRLLQGREGLRVLGAQVDVAAGGAGGDARDGHALDEVEGIALHHHPVGEGAGIALVGVADHVFLVRLGEHHGVPLDAGGEAGTAPAAQAGLAHRRDNALGIELQGGLEAAVAAMGPVIVHGDRVDHAAAVEGQALLPGEVGDFFRIAEAQGVVAARGQAGIQQGVDVGERHGSVGDPPLGRADFDHRLQPEQAAGAGADDGDVEAAALGAREQGAGDLVGAEAEGDGVARNVEGHAHWRTSVRAASRASAVRCATGSPSTSAAGPLAQRPRQ</sequence>
<organism evidence="2 3">
    <name type="scientific">Methylobacterium radiotolerans</name>
    <dbReference type="NCBI Taxonomy" id="31998"/>
    <lineage>
        <taxon>Bacteria</taxon>
        <taxon>Pseudomonadati</taxon>
        <taxon>Pseudomonadota</taxon>
        <taxon>Alphaproteobacteria</taxon>
        <taxon>Hyphomicrobiales</taxon>
        <taxon>Methylobacteriaceae</taxon>
        <taxon>Methylobacterium</taxon>
    </lineage>
</organism>
<gene>
    <name evidence="2" type="ORF">ABIC20_002386</name>
</gene>
<dbReference type="Proteomes" id="UP001549119">
    <property type="component" value="Unassembled WGS sequence"/>
</dbReference>
<accession>A0ABV2NF11</accession>
<comment type="caution">
    <text evidence="2">The sequence shown here is derived from an EMBL/GenBank/DDBJ whole genome shotgun (WGS) entry which is preliminary data.</text>
</comment>